<dbReference type="STRING" id="572546.Arcpr_0526"/>
<organism evidence="9 10">
    <name type="scientific">Archaeoglobus profundus (strain DSM 5631 / JCM 9629 / NBRC 100127 / Av18)</name>
    <dbReference type="NCBI Taxonomy" id="572546"/>
    <lineage>
        <taxon>Archaea</taxon>
        <taxon>Methanobacteriati</taxon>
        <taxon>Methanobacteriota</taxon>
        <taxon>Archaeoglobi</taxon>
        <taxon>Archaeoglobales</taxon>
        <taxon>Archaeoglobaceae</taxon>
        <taxon>Archaeoglobus</taxon>
    </lineage>
</organism>
<reference evidence="9 10" key="1">
    <citation type="journal article" date="2010" name="Stand. Genomic Sci.">
        <title>Complete genome sequence of Archaeoglobus profundus type strain (AV18).</title>
        <authorList>
            <person name="von Jan M."/>
            <person name="Lapidus A."/>
            <person name="Del Rio T.G."/>
            <person name="Copeland A."/>
            <person name="Tice H."/>
            <person name="Cheng J.F."/>
            <person name="Lucas S."/>
            <person name="Chen F."/>
            <person name="Nolan M."/>
            <person name="Goodwin L."/>
            <person name="Han C."/>
            <person name="Pitluck S."/>
            <person name="Liolios K."/>
            <person name="Ivanova N."/>
            <person name="Mavromatis K."/>
            <person name="Ovchinnikova G."/>
            <person name="Chertkov O."/>
            <person name="Pati A."/>
            <person name="Chen A."/>
            <person name="Palaniappan K."/>
            <person name="Land M."/>
            <person name="Hauser L."/>
            <person name="Chang Y.J."/>
            <person name="Jeffries C.D."/>
            <person name="Saunders E."/>
            <person name="Brettin T."/>
            <person name="Detter J.C."/>
            <person name="Chain P."/>
            <person name="Eichinger K."/>
            <person name="Huber H."/>
            <person name="Spring S."/>
            <person name="Rohde M."/>
            <person name="Goker M."/>
            <person name="Wirth R."/>
            <person name="Woyke T."/>
            <person name="Bristow J."/>
            <person name="Eisen J.A."/>
            <person name="Markowitz V."/>
            <person name="Hugenholtz P."/>
            <person name="Kyrpides N.C."/>
            <person name="Klenk H.P."/>
        </authorList>
    </citation>
    <scope>NUCLEOTIDE SEQUENCE [LARGE SCALE GENOMIC DNA]</scope>
    <source>
        <strain evidence="10">DSM 5631 / JCM 9629 / NBRC 100127 / Av18</strain>
    </source>
</reference>
<evidence type="ECO:0000256" key="5">
    <source>
        <dbReference type="ARBA" id="ARBA00022723"/>
    </source>
</evidence>
<dbReference type="HOGENOM" id="CLU_179456_2_1_2"/>
<evidence type="ECO:0000256" key="4">
    <source>
        <dbReference type="ARBA" id="ARBA00022695"/>
    </source>
</evidence>
<keyword evidence="1 8" id="KW-0240">DNA-directed RNA polymerase</keyword>
<comment type="subunit">
    <text evidence="8">Part of the RNA polymerase complex.</text>
</comment>
<evidence type="ECO:0000313" key="9">
    <source>
        <dbReference type="EMBL" id="ADB57592.1"/>
    </source>
</evidence>
<dbReference type="RefSeq" id="WP_012939928.1">
    <property type="nucleotide sequence ID" value="NC_013741.1"/>
</dbReference>
<evidence type="ECO:0000256" key="2">
    <source>
        <dbReference type="ARBA" id="ARBA00022490"/>
    </source>
</evidence>
<dbReference type="GO" id="GO:0003677">
    <property type="term" value="F:DNA binding"/>
    <property type="evidence" value="ECO:0007669"/>
    <property type="project" value="InterPro"/>
</dbReference>
<keyword evidence="3 8" id="KW-0808">Transferase</keyword>
<dbReference type="Pfam" id="PF03604">
    <property type="entry name" value="Zn_ribbon_RPAB4"/>
    <property type="match status" value="1"/>
</dbReference>
<keyword evidence="4 8" id="KW-0548">Nucleotidyltransferase</keyword>
<dbReference type="InterPro" id="IPR023464">
    <property type="entry name" value="Rpo12"/>
</dbReference>
<evidence type="ECO:0000256" key="6">
    <source>
        <dbReference type="ARBA" id="ARBA00022833"/>
    </source>
</evidence>
<dbReference type="SUPFAM" id="SSF63393">
    <property type="entry name" value="RNA polymerase subunits"/>
    <property type="match status" value="1"/>
</dbReference>
<dbReference type="InterPro" id="IPR006591">
    <property type="entry name" value="RNAP_P/RPABC4"/>
</dbReference>
<keyword evidence="10" id="KW-1185">Reference proteome</keyword>
<feature type="binding site" evidence="8">
    <location>
        <position position="25"/>
    </location>
    <ligand>
        <name>Zn(2+)</name>
        <dbReference type="ChEBI" id="CHEBI:29105"/>
    </ligand>
</feature>
<dbReference type="AlphaFoldDB" id="D2RH17"/>
<dbReference type="GO" id="GO:0000428">
    <property type="term" value="C:DNA-directed RNA polymerase complex"/>
    <property type="evidence" value="ECO:0007669"/>
    <property type="project" value="UniProtKB-KW"/>
</dbReference>
<comment type="subcellular location">
    <subcellularLocation>
        <location evidence="8">Cytoplasm</location>
    </subcellularLocation>
</comment>
<dbReference type="eggNOG" id="arCOG04341">
    <property type="taxonomic scope" value="Archaea"/>
</dbReference>
<evidence type="ECO:0000256" key="3">
    <source>
        <dbReference type="ARBA" id="ARBA00022679"/>
    </source>
</evidence>
<protein>
    <recommendedName>
        <fullName evidence="8">DNA-directed RNA polymerase subunit Rpo12</fullName>
        <ecNumber evidence="8">2.7.7.6</ecNumber>
    </recommendedName>
    <alternativeName>
        <fullName evidence="8">DNA-directed RNA polymerase subunit P</fullName>
    </alternativeName>
</protein>
<keyword evidence="2 8" id="KW-0963">Cytoplasm</keyword>
<dbReference type="GO" id="GO:0005737">
    <property type="term" value="C:cytoplasm"/>
    <property type="evidence" value="ECO:0007669"/>
    <property type="project" value="UniProtKB-SubCell"/>
</dbReference>
<comment type="function">
    <text evidence="8">DNA-dependent RNA polymerase (RNAP) catalyzes the transcription of DNA into RNA using the four ribonucleoside triphosphates as substrates.</text>
</comment>
<name>D2RH17_ARCPA</name>
<dbReference type="Proteomes" id="UP000001901">
    <property type="component" value="Chromosome"/>
</dbReference>
<dbReference type="InterPro" id="IPR029040">
    <property type="entry name" value="RPABC4/Spt4"/>
</dbReference>
<keyword evidence="7 8" id="KW-0804">Transcription</keyword>
<comment type="similarity">
    <text evidence="8">Belongs to the archaeal Rpo12/eukaryotic RPC10 RNA polymerase subunit family.</text>
</comment>
<feature type="binding site" evidence="8">
    <location>
        <position position="22"/>
    </location>
    <ligand>
        <name>Zn(2+)</name>
        <dbReference type="ChEBI" id="CHEBI:29105"/>
    </ligand>
</feature>
<comment type="cofactor">
    <cofactor evidence="8">
        <name>Zn(2+)</name>
        <dbReference type="ChEBI" id="CHEBI:29105"/>
    </cofactor>
    <text evidence="8">Binds 1 zinc ion.</text>
</comment>
<gene>
    <name evidence="8" type="primary">rpo12</name>
    <name evidence="8" type="synonym">rpoP</name>
    <name evidence="9" type="ordered locus">Arcpr_0526</name>
</gene>
<sequence>MYICLVCGEEVDVDLVRNIIQCPRCGNRILMKPRPPALRKVVKAI</sequence>
<keyword evidence="6 8" id="KW-0862">Zinc</keyword>
<dbReference type="KEGG" id="apo:Arcpr_0526"/>
<proteinExistence type="inferred from homology"/>
<evidence type="ECO:0000313" key="10">
    <source>
        <dbReference type="Proteomes" id="UP000001901"/>
    </source>
</evidence>
<dbReference type="GO" id="GO:0008270">
    <property type="term" value="F:zinc ion binding"/>
    <property type="evidence" value="ECO:0007669"/>
    <property type="project" value="UniProtKB-UniRule"/>
</dbReference>
<dbReference type="SMART" id="SM00659">
    <property type="entry name" value="RPOLCX"/>
    <property type="match status" value="1"/>
</dbReference>
<dbReference type="GO" id="GO:0003899">
    <property type="term" value="F:DNA-directed RNA polymerase activity"/>
    <property type="evidence" value="ECO:0007669"/>
    <property type="project" value="UniProtKB-UniRule"/>
</dbReference>
<dbReference type="GeneID" id="8739185"/>
<dbReference type="PaxDb" id="572546-Arcpr_0526"/>
<evidence type="ECO:0000256" key="8">
    <source>
        <dbReference type="HAMAP-Rule" id="MF_00615"/>
    </source>
</evidence>
<dbReference type="Gene3D" id="2.20.28.30">
    <property type="entry name" value="RNA polymerase ii, chain L"/>
    <property type="match status" value="1"/>
</dbReference>
<dbReference type="EMBL" id="CP001857">
    <property type="protein sequence ID" value="ADB57592.1"/>
    <property type="molecule type" value="Genomic_DNA"/>
</dbReference>
<accession>D2RH17</accession>
<comment type="catalytic activity">
    <reaction evidence="8">
        <text>RNA(n) + a ribonucleoside 5'-triphosphate = RNA(n+1) + diphosphate</text>
        <dbReference type="Rhea" id="RHEA:21248"/>
        <dbReference type="Rhea" id="RHEA-COMP:14527"/>
        <dbReference type="Rhea" id="RHEA-COMP:17342"/>
        <dbReference type="ChEBI" id="CHEBI:33019"/>
        <dbReference type="ChEBI" id="CHEBI:61557"/>
        <dbReference type="ChEBI" id="CHEBI:140395"/>
        <dbReference type="EC" id="2.7.7.6"/>
    </reaction>
</comment>
<dbReference type="GO" id="GO:0006351">
    <property type="term" value="P:DNA-templated transcription"/>
    <property type="evidence" value="ECO:0007669"/>
    <property type="project" value="UniProtKB-UniRule"/>
</dbReference>
<evidence type="ECO:0000256" key="7">
    <source>
        <dbReference type="ARBA" id="ARBA00023163"/>
    </source>
</evidence>
<keyword evidence="5 8" id="KW-0479">Metal-binding</keyword>
<evidence type="ECO:0000256" key="1">
    <source>
        <dbReference type="ARBA" id="ARBA00022478"/>
    </source>
</evidence>
<feature type="binding site" evidence="8">
    <location>
        <position position="7"/>
    </location>
    <ligand>
        <name>Zn(2+)</name>
        <dbReference type="ChEBI" id="CHEBI:29105"/>
    </ligand>
</feature>
<dbReference type="EC" id="2.7.7.6" evidence="8"/>
<dbReference type="HAMAP" id="MF_00615">
    <property type="entry name" value="RNApol_arch_Rpo12"/>
    <property type="match status" value="1"/>
</dbReference>